<dbReference type="Pfam" id="PF02683">
    <property type="entry name" value="DsbD_TM"/>
    <property type="match status" value="1"/>
</dbReference>
<dbReference type="Proteomes" id="UP000646877">
    <property type="component" value="Unassembled WGS sequence"/>
</dbReference>
<sequence length="223" mass="23593">MLESTLLQALSSAETDWWLVPIALLVGVLTSFTPCVYPILPITVATLSQQRHIRLAPIWYALGFAAVYAALGFIAALTGSFFGQVATNPWVLLIFANLLLYFAAVSKGLISLPRLPNTIATGSPAPLLMGMASALVAAPCTSPILGGLLLFVANAQQPLLGGALLFSFALGMSTLLLLAGLSTRFLHTLPRSGAWLNHITTATALILVAMAQYFLIQAGKSWL</sequence>
<dbReference type="AlphaFoldDB" id="A0A8I2H631"/>
<dbReference type="EMBL" id="CP137578">
    <property type="protein sequence ID" value="WOX28707.1"/>
    <property type="molecule type" value="Genomic_DNA"/>
</dbReference>
<evidence type="ECO:0000256" key="3">
    <source>
        <dbReference type="ARBA" id="ARBA00022748"/>
    </source>
</evidence>
<feature type="transmembrane region" description="Helical" evidence="6">
    <location>
        <begin position="20"/>
        <end position="47"/>
    </location>
</feature>
<evidence type="ECO:0000313" key="10">
    <source>
        <dbReference type="Proteomes" id="UP000646877"/>
    </source>
</evidence>
<gene>
    <name evidence="8" type="ORF">F9Y85_11230</name>
    <name evidence="9" type="ORF">R5H13_19135</name>
</gene>
<keyword evidence="2 6" id="KW-0812">Transmembrane</keyword>
<dbReference type="EMBL" id="WEIA01000006">
    <property type="protein sequence ID" value="NLR21884.1"/>
    <property type="molecule type" value="Genomic_DNA"/>
</dbReference>
<feature type="transmembrane region" description="Helical" evidence="6">
    <location>
        <begin position="159"/>
        <end position="182"/>
    </location>
</feature>
<dbReference type="InterPro" id="IPR003834">
    <property type="entry name" value="Cyt_c_assmbl_TM_dom"/>
</dbReference>
<evidence type="ECO:0000313" key="9">
    <source>
        <dbReference type="EMBL" id="WOX28707.1"/>
    </source>
</evidence>
<evidence type="ECO:0000313" key="8">
    <source>
        <dbReference type="EMBL" id="NLR21884.1"/>
    </source>
</evidence>
<reference evidence="8" key="1">
    <citation type="submission" date="2019-10" db="EMBL/GenBank/DDBJ databases">
        <authorList>
            <person name="Paulsen S."/>
        </authorList>
    </citation>
    <scope>NUCLEOTIDE SEQUENCE</scope>
    <source>
        <strain evidence="8">LMG 19692</strain>
    </source>
</reference>
<dbReference type="Proteomes" id="UP001304419">
    <property type="component" value="Chromosome 1"/>
</dbReference>
<reference evidence="9 11" key="2">
    <citation type="submission" date="2023-10" db="EMBL/GenBank/DDBJ databases">
        <title>To unveil natural product biosynthetic capacity in Pseudoalteromonas.</title>
        <authorList>
            <person name="Wang J."/>
        </authorList>
    </citation>
    <scope>NUCLEOTIDE SEQUENCE [LARGE SCALE GENOMIC DNA]</scope>
    <source>
        <strain evidence="9 11">DSM 15914</strain>
    </source>
</reference>
<feature type="domain" description="Cytochrome C biogenesis protein transmembrane" evidence="7">
    <location>
        <begin position="17"/>
        <end position="215"/>
    </location>
</feature>
<keyword evidence="4 6" id="KW-1133">Transmembrane helix</keyword>
<feature type="transmembrane region" description="Helical" evidence="6">
    <location>
        <begin position="127"/>
        <end position="153"/>
    </location>
</feature>
<evidence type="ECO:0000256" key="4">
    <source>
        <dbReference type="ARBA" id="ARBA00022989"/>
    </source>
</evidence>
<evidence type="ECO:0000256" key="2">
    <source>
        <dbReference type="ARBA" id="ARBA00022692"/>
    </source>
</evidence>
<feature type="transmembrane region" description="Helical" evidence="6">
    <location>
        <begin position="89"/>
        <end position="106"/>
    </location>
</feature>
<feature type="transmembrane region" description="Helical" evidence="6">
    <location>
        <begin position="194"/>
        <end position="216"/>
    </location>
</feature>
<feature type="transmembrane region" description="Helical" evidence="6">
    <location>
        <begin position="59"/>
        <end position="83"/>
    </location>
</feature>
<comment type="subcellular location">
    <subcellularLocation>
        <location evidence="1">Membrane</location>
        <topology evidence="1">Multi-pass membrane protein</topology>
    </subcellularLocation>
</comment>
<dbReference type="PANTHER" id="PTHR32234:SF0">
    <property type="entry name" value="THIOL:DISULFIDE INTERCHANGE PROTEIN DSBD"/>
    <property type="match status" value="1"/>
</dbReference>
<keyword evidence="11" id="KW-1185">Reference proteome</keyword>
<accession>A0A8I2H631</accession>
<evidence type="ECO:0000256" key="6">
    <source>
        <dbReference type="SAM" id="Phobius"/>
    </source>
</evidence>
<organism evidence="8 10">
    <name type="scientific">Pseudoalteromonas maricaloris</name>
    <dbReference type="NCBI Taxonomy" id="184924"/>
    <lineage>
        <taxon>Bacteria</taxon>
        <taxon>Pseudomonadati</taxon>
        <taxon>Pseudomonadota</taxon>
        <taxon>Gammaproteobacteria</taxon>
        <taxon>Alteromonadales</taxon>
        <taxon>Pseudoalteromonadaceae</taxon>
        <taxon>Pseudoalteromonas</taxon>
    </lineage>
</organism>
<dbReference type="PANTHER" id="PTHR32234">
    <property type="entry name" value="THIOL:DISULFIDE INTERCHANGE PROTEIN DSBD"/>
    <property type="match status" value="1"/>
</dbReference>
<evidence type="ECO:0000313" key="11">
    <source>
        <dbReference type="Proteomes" id="UP001304419"/>
    </source>
</evidence>
<evidence type="ECO:0000259" key="7">
    <source>
        <dbReference type="Pfam" id="PF02683"/>
    </source>
</evidence>
<dbReference type="RefSeq" id="WP_193521919.1">
    <property type="nucleotide sequence ID" value="NZ_CBCSDF010000013.1"/>
</dbReference>
<dbReference type="GO" id="GO:0045454">
    <property type="term" value="P:cell redox homeostasis"/>
    <property type="evidence" value="ECO:0007669"/>
    <property type="project" value="TreeGrafter"/>
</dbReference>
<keyword evidence="3" id="KW-0201">Cytochrome c-type biogenesis</keyword>
<dbReference type="GO" id="GO:0017004">
    <property type="term" value="P:cytochrome complex assembly"/>
    <property type="evidence" value="ECO:0007669"/>
    <property type="project" value="UniProtKB-KW"/>
</dbReference>
<keyword evidence="5 6" id="KW-0472">Membrane</keyword>
<evidence type="ECO:0000256" key="1">
    <source>
        <dbReference type="ARBA" id="ARBA00004141"/>
    </source>
</evidence>
<dbReference type="GO" id="GO:0015035">
    <property type="term" value="F:protein-disulfide reductase activity"/>
    <property type="evidence" value="ECO:0007669"/>
    <property type="project" value="TreeGrafter"/>
</dbReference>
<dbReference type="GO" id="GO:0016020">
    <property type="term" value="C:membrane"/>
    <property type="evidence" value="ECO:0007669"/>
    <property type="project" value="UniProtKB-SubCell"/>
</dbReference>
<dbReference type="GeneID" id="67503641"/>
<proteinExistence type="predicted"/>
<evidence type="ECO:0000256" key="5">
    <source>
        <dbReference type="ARBA" id="ARBA00023136"/>
    </source>
</evidence>
<protein>
    <submittedName>
        <fullName evidence="9">Cytochrome c biogenesis protein CcdA</fullName>
    </submittedName>
    <submittedName>
        <fullName evidence="8">Thiol:disulfide interchange protein</fullName>
    </submittedName>
</protein>
<name>A0A8I2H631_9GAMM</name>